<keyword evidence="1" id="KW-1133">Transmembrane helix</keyword>
<evidence type="ECO:0000313" key="2">
    <source>
        <dbReference type="EMBL" id="ETB56539.1"/>
    </source>
</evidence>
<keyword evidence="3" id="KW-1185">Reference proteome</keyword>
<protein>
    <submittedName>
        <fullName evidence="2">Uncharacterized protein</fullName>
    </submittedName>
</protein>
<name>V7PAV3_PLAYE</name>
<accession>V7PAV3</accession>
<feature type="transmembrane region" description="Helical" evidence="1">
    <location>
        <begin position="48"/>
        <end position="67"/>
    </location>
</feature>
<organism evidence="2 3">
    <name type="scientific">Plasmodium yoelii 17X</name>
    <dbReference type="NCBI Taxonomy" id="1323249"/>
    <lineage>
        <taxon>Eukaryota</taxon>
        <taxon>Sar</taxon>
        <taxon>Alveolata</taxon>
        <taxon>Apicomplexa</taxon>
        <taxon>Aconoidasida</taxon>
        <taxon>Haemosporida</taxon>
        <taxon>Plasmodiidae</taxon>
        <taxon>Plasmodium</taxon>
        <taxon>Plasmodium (Vinckeia)</taxon>
    </lineage>
</organism>
<proteinExistence type="predicted"/>
<dbReference type="EMBL" id="KI635815">
    <property type="protein sequence ID" value="ETB56539.1"/>
    <property type="molecule type" value="Genomic_DNA"/>
</dbReference>
<reference evidence="2 3" key="1">
    <citation type="submission" date="2013-11" db="EMBL/GenBank/DDBJ databases">
        <title>The Genome Sequence of Plasmodium yoelii 17X.</title>
        <authorList>
            <consortium name="The Broad Institute Genomics Platform"/>
            <consortium name="The Broad Institute Genome Sequencing Center for Infectious Disease"/>
            <person name="Neafsey D."/>
            <person name="Adams J."/>
            <person name="Walker B."/>
            <person name="Young S.K."/>
            <person name="Zeng Q."/>
            <person name="Gargeya S."/>
            <person name="Fitzgerald M."/>
            <person name="Haas B."/>
            <person name="Abouelleil A."/>
            <person name="Alvarado L."/>
            <person name="Chapman S.B."/>
            <person name="Gainer-Dewar J."/>
            <person name="Goldberg J."/>
            <person name="Griggs A."/>
            <person name="Gujja S."/>
            <person name="Hansen M."/>
            <person name="Howarth C."/>
            <person name="Imamovic A."/>
            <person name="Ireland A."/>
            <person name="Larimer J."/>
            <person name="McCowan C."/>
            <person name="Murphy C."/>
            <person name="Pearson M."/>
            <person name="Poon T.W."/>
            <person name="Priest M."/>
            <person name="Roberts A."/>
            <person name="Saif S."/>
            <person name="Shea T."/>
            <person name="Sykes S."/>
            <person name="Wortman J."/>
            <person name="Nusbaum C."/>
            <person name="Birren B."/>
        </authorList>
    </citation>
    <scope>NUCLEOTIDE SEQUENCE [LARGE SCALE GENOMIC DNA]</scope>
    <source>
        <strain evidence="2 3">17X</strain>
    </source>
</reference>
<keyword evidence="1" id="KW-0812">Transmembrane</keyword>
<evidence type="ECO:0000313" key="3">
    <source>
        <dbReference type="Proteomes" id="UP000018538"/>
    </source>
</evidence>
<keyword evidence="1" id="KW-0472">Membrane</keyword>
<evidence type="ECO:0000256" key="1">
    <source>
        <dbReference type="SAM" id="Phobius"/>
    </source>
</evidence>
<dbReference type="AlphaFoldDB" id="V7PAV3"/>
<dbReference type="Proteomes" id="UP000018538">
    <property type="component" value="Unassembled WGS sequence"/>
</dbReference>
<gene>
    <name evidence="2" type="ORF">YYC_05390</name>
</gene>
<sequence length="112" mass="13727">MLSLTSQTILKVFFKLTSKVCTYVYFPSNWLNKQINKPSHVLFLSYSYIYNILPFLYTLKYTFLIINEKKKKKKKKKVKTTIMSFYRILWQFFEYDNYIKICFENLKDIKLN</sequence>